<name>A0A2A2KBC9_9BILA</name>
<evidence type="ECO:0000313" key="2">
    <source>
        <dbReference type="Proteomes" id="UP000218231"/>
    </source>
</evidence>
<reference evidence="1 2" key="1">
    <citation type="journal article" date="2017" name="Curr. Biol.">
        <title>Genome architecture and evolution of a unichromosomal asexual nematode.</title>
        <authorList>
            <person name="Fradin H."/>
            <person name="Zegar C."/>
            <person name="Gutwein M."/>
            <person name="Lucas J."/>
            <person name="Kovtun M."/>
            <person name="Corcoran D."/>
            <person name="Baugh L.R."/>
            <person name="Kiontke K."/>
            <person name="Gunsalus K."/>
            <person name="Fitch D.H."/>
            <person name="Piano F."/>
        </authorList>
    </citation>
    <scope>NUCLEOTIDE SEQUENCE [LARGE SCALE GENOMIC DNA]</scope>
    <source>
        <strain evidence="1">PF1309</strain>
    </source>
</reference>
<proteinExistence type="predicted"/>
<organism evidence="1 2">
    <name type="scientific">Diploscapter pachys</name>
    <dbReference type="NCBI Taxonomy" id="2018661"/>
    <lineage>
        <taxon>Eukaryota</taxon>
        <taxon>Metazoa</taxon>
        <taxon>Ecdysozoa</taxon>
        <taxon>Nematoda</taxon>
        <taxon>Chromadorea</taxon>
        <taxon>Rhabditida</taxon>
        <taxon>Rhabditina</taxon>
        <taxon>Rhabditomorpha</taxon>
        <taxon>Rhabditoidea</taxon>
        <taxon>Rhabditidae</taxon>
        <taxon>Diploscapter</taxon>
    </lineage>
</organism>
<sequence length="148" mass="15695">MDVRIMVLVEIVDQGRPAIGRRAEQRGIIGHVAGDLPMRGIGIAGFHRRAEEEGGTAQRQVGGTVELRTRGDVEVRLQHHLAPRAGTVGRRAVGQWQGFVALEIAPVEQGDGAGWTAGAGQRRAQVDHGVADRPWRGLASGGCADAGR</sequence>
<protein>
    <submittedName>
        <fullName evidence="1">Uncharacterized protein</fullName>
    </submittedName>
</protein>
<dbReference type="Proteomes" id="UP000218231">
    <property type="component" value="Unassembled WGS sequence"/>
</dbReference>
<dbReference type="EMBL" id="LIAE01009121">
    <property type="protein sequence ID" value="PAV71190.1"/>
    <property type="molecule type" value="Genomic_DNA"/>
</dbReference>
<gene>
    <name evidence="1" type="ORF">WR25_17041</name>
</gene>
<accession>A0A2A2KBC9</accession>
<comment type="caution">
    <text evidence="1">The sequence shown here is derived from an EMBL/GenBank/DDBJ whole genome shotgun (WGS) entry which is preliminary data.</text>
</comment>
<keyword evidence="2" id="KW-1185">Reference proteome</keyword>
<dbReference type="AlphaFoldDB" id="A0A2A2KBC9"/>
<evidence type="ECO:0000313" key="1">
    <source>
        <dbReference type="EMBL" id="PAV71190.1"/>
    </source>
</evidence>